<evidence type="ECO:0000256" key="1">
    <source>
        <dbReference type="SAM" id="MobiDB-lite"/>
    </source>
</evidence>
<name>A0A8J3BY81_9ACTN</name>
<reference evidence="2" key="2">
    <citation type="submission" date="2020-09" db="EMBL/GenBank/DDBJ databases">
        <authorList>
            <person name="Sun Q."/>
            <person name="Zhou Y."/>
        </authorList>
    </citation>
    <scope>NUCLEOTIDE SEQUENCE</scope>
    <source>
        <strain evidence="2">CGMCC 4.7299</strain>
    </source>
</reference>
<dbReference type="Proteomes" id="UP000656042">
    <property type="component" value="Unassembled WGS sequence"/>
</dbReference>
<comment type="caution">
    <text evidence="2">The sequence shown here is derived from an EMBL/GenBank/DDBJ whole genome shotgun (WGS) entry which is preliminary data.</text>
</comment>
<proteinExistence type="predicted"/>
<accession>A0A8J3BY81</accession>
<feature type="compositionally biased region" description="Basic and acidic residues" evidence="1">
    <location>
        <begin position="94"/>
        <end position="126"/>
    </location>
</feature>
<feature type="region of interest" description="Disordered" evidence="1">
    <location>
        <begin position="1"/>
        <end position="156"/>
    </location>
</feature>
<reference evidence="2" key="1">
    <citation type="journal article" date="2014" name="Int. J. Syst. Evol. Microbiol.">
        <title>Complete genome sequence of Corynebacterium casei LMG S-19264T (=DSM 44701T), isolated from a smear-ripened cheese.</title>
        <authorList>
            <consortium name="US DOE Joint Genome Institute (JGI-PGF)"/>
            <person name="Walter F."/>
            <person name="Albersmeier A."/>
            <person name="Kalinowski J."/>
            <person name="Ruckert C."/>
        </authorList>
    </citation>
    <scope>NUCLEOTIDE SEQUENCE</scope>
    <source>
        <strain evidence="2">CGMCC 4.7299</strain>
    </source>
</reference>
<protein>
    <submittedName>
        <fullName evidence="2">Uncharacterized protein</fullName>
    </submittedName>
</protein>
<sequence length="191" mass="20861">MSSVAGSCGSKPDASSGGQVASRSSRPSPLWGRRVRSVSTRPPAGTAAPQVHVDQDRQTGELHRHGEIASAGRRVPRLRPAVQLDTRQTQSADRIGEQNRRDRRIEHDDQIHVAERVTATDRERPDHHRARHAPIRAQHGSGLGQPRVSGGPDPSHLHGRIDDAWWWIAGSGADIQGLTHFVSPVVVATDW</sequence>
<dbReference type="AlphaFoldDB" id="A0A8J3BY81"/>
<organism evidence="2 3">
    <name type="scientific">Mangrovihabitans endophyticus</name>
    <dbReference type="NCBI Taxonomy" id="1751298"/>
    <lineage>
        <taxon>Bacteria</taxon>
        <taxon>Bacillati</taxon>
        <taxon>Actinomycetota</taxon>
        <taxon>Actinomycetes</taxon>
        <taxon>Micromonosporales</taxon>
        <taxon>Micromonosporaceae</taxon>
        <taxon>Mangrovihabitans</taxon>
    </lineage>
</organism>
<feature type="compositionally biased region" description="Basic and acidic residues" evidence="1">
    <location>
        <begin position="53"/>
        <end position="67"/>
    </location>
</feature>
<keyword evidence="3" id="KW-1185">Reference proteome</keyword>
<evidence type="ECO:0000313" key="3">
    <source>
        <dbReference type="Proteomes" id="UP000656042"/>
    </source>
</evidence>
<dbReference type="EMBL" id="BMMX01000002">
    <property type="protein sequence ID" value="GGK79426.1"/>
    <property type="molecule type" value="Genomic_DNA"/>
</dbReference>
<feature type="compositionally biased region" description="Polar residues" evidence="1">
    <location>
        <begin position="16"/>
        <end position="27"/>
    </location>
</feature>
<gene>
    <name evidence="2" type="ORF">GCM10012284_11760</name>
</gene>
<evidence type="ECO:0000313" key="2">
    <source>
        <dbReference type="EMBL" id="GGK79426.1"/>
    </source>
</evidence>